<dbReference type="Proteomes" id="UP000326903">
    <property type="component" value="Unassembled WGS sequence"/>
</dbReference>
<sequence length="217" mass="22740">MKKRYLFLLISFLSIIASCSKDKIINTHDRVGISKVTYYPILTLTGNAIVAIPNGTAYTDPGVKAQAAGVDVPVTTSGTVDVKTDGVYTLTYSAVNSDGYSASATRKVVVYTTAADAAANDLSGNYARTTNGSVATWTKIAPGVYTVFNPGGAPGTNLTVVAINPSGFNISIPEQLASDGSPTSSTNESYTNSNPAKYSWKIVNPGYGTGLRTFIKQ</sequence>
<keyword evidence="1" id="KW-0732">Signal</keyword>
<dbReference type="PROSITE" id="PS51257">
    <property type="entry name" value="PROKAR_LIPOPROTEIN"/>
    <property type="match status" value="1"/>
</dbReference>
<proteinExistence type="predicted"/>
<organism evidence="3 4">
    <name type="scientific">Ginsengibacter hankyongi</name>
    <dbReference type="NCBI Taxonomy" id="2607284"/>
    <lineage>
        <taxon>Bacteria</taxon>
        <taxon>Pseudomonadati</taxon>
        <taxon>Bacteroidota</taxon>
        <taxon>Chitinophagia</taxon>
        <taxon>Chitinophagales</taxon>
        <taxon>Chitinophagaceae</taxon>
        <taxon>Ginsengibacter</taxon>
    </lineage>
</organism>
<feature type="domain" description="Pesticidal crystal protein Cry22Aa Ig-like" evidence="2">
    <location>
        <begin position="42"/>
        <end position="110"/>
    </location>
</feature>
<evidence type="ECO:0000313" key="4">
    <source>
        <dbReference type="Proteomes" id="UP000326903"/>
    </source>
</evidence>
<dbReference type="Gene3D" id="2.60.40.10">
    <property type="entry name" value="Immunoglobulins"/>
    <property type="match status" value="1"/>
</dbReference>
<comment type="caution">
    <text evidence="3">The sequence shown here is derived from an EMBL/GenBank/DDBJ whole genome shotgun (WGS) entry which is preliminary data.</text>
</comment>
<feature type="chain" id="PRO_5023890096" evidence="1">
    <location>
        <begin position="21"/>
        <end position="217"/>
    </location>
</feature>
<dbReference type="RefSeq" id="WP_150412812.1">
    <property type="nucleotide sequence ID" value="NZ_VYQF01000001.1"/>
</dbReference>
<dbReference type="InterPro" id="IPR013783">
    <property type="entry name" value="Ig-like_fold"/>
</dbReference>
<dbReference type="InterPro" id="IPR032179">
    <property type="entry name" value="Cry22Aa_Ig-like"/>
</dbReference>
<dbReference type="AlphaFoldDB" id="A0A5J5IK63"/>
<accession>A0A5J5IK63</accession>
<evidence type="ECO:0000256" key="1">
    <source>
        <dbReference type="SAM" id="SignalP"/>
    </source>
</evidence>
<protein>
    <submittedName>
        <fullName evidence="3">DUF5011 domain-containing protein</fullName>
    </submittedName>
</protein>
<evidence type="ECO:0000313" key="3">
    <source>
        <dbReference type="EMBL" id="KAA9040753.1"/>
    </source>
</evidence>
<reference evidence="3 4" key="1">
    <citation type="submission" date="2019-09" db="EMBL/GenBank/DDBJ databases">
        <title>Draft genome sequence of Ginsengibacter sp. BR5-29.</title>
        <authorList>
            <person name="Im W.-T."/>
        </authorList>
    </citation>
    <scope>NUCLEOTIDE SEQUENCE [LARGE SCALE GENOMIC DNA]</scope>
    <source>
        <strain evidence="3 4">BR5-29</strain>
    </source>
</reference>
<feature type="signal peptide" evidence="1">
    <location>
        <begin position="1"/>
        <end position="20"/>
    </location>
</feature>
<gene>
    <name evidence="3" type="ORF">FW778_01550</name>
</gene>
<dbReference type="EMBL" id="VYQF01000001">
    <property type="protein sequence ID" value="KAA9040753.1"/>
    <property type="molecule type" value="Genomic_DNA"/>
</dbReference>
<evidence type="ECO:0000259" key="2">
    <source>
        <dbReference type="Pfam" id="PF16403"/>
    </source>
</evidence>
<name>A0A5J5IK63_9BACT</name>
<keyword evidence="4" id="KW-1185">Reference proteome</keyword>
<dbReference type="Pfam" id="PF16403">
    <property type="entry name" value="Bact_surface_Ig-like"/>
    <property type="match status" value="1"/>
</dbReference>